<dbReference type="SUPFAM" id="SSF47226">
    <property type="entry name" value="Histidine-containing phosphotransfer domain, HPT domain"/>
    <property type="match status" value="1"/>
</dbReference>
<protein>
    <recommendedName>
        <fullName evidence="2">histidine kinase</fullName>
        <ecNumber evidence="2">2.7.13.3</ecNumber>
    </recommendedName>
</protein>
<dbReference type="InterPro" id="IPR004358">
    <property type="entry name" value="Sig_transdc_His_kin-like_C"/>
</dbReference>
<dbReference type="PANTHER" id="PTHR43047:SF72">
    <property type="entry name" value="OSMOSENSING HISTIDINE PROTEIN KINASE SLN1"/>
    <property type="match status" value="1"/>
</dbReference>
<dbReference type="InterPro" id="IPR001789">
    <property type="entry name" value="Sig_transdc_resp-reg_receiver"/>
</dbReference>
<reference evidence="10 11" key="1">
    <citation type="submission" date="2015-09" db="EMBL/GenBank/DDBJ databases">
        <authorList>
            <consortium name="Pathogen Informatics"/>
        </authorList>
    </citation>
    <scope>NUCLEOTIDE SEQUENCE [LARGE SCALE GENOMIC DNA]</scope>
    <source>
        <strain evidence="10 11">2789STDY5834898</strain>
    </source>
</reference>
<dbReference type="SMART" id="SM00387">
    <property type="entry name" value="HATPase_c"/>
    <property type="match status" value="1"/>
</dbReference>
<name>A0A174S416_BACUN</name>
<evidence type="ECO:0000256" key="5">
    <source>
        <dbReference type="ARBA" id="ARBA00022777"/>
    </source>
</evidence>
<dbReference type="InterPro" id="IPR036641">
    <property type="entry name" value="HPT_dom_sf"/>
</dbReference>
<dbReference type="PROSITE" id="PS50109">
    <property type="entry name" value="HIS_KIN"/>
    <property type="match status" value="1"/>
</dbReference>
<keyword evidence="7" id="KW-1133">Transmembrane helix</keyword>
<dbReference type="InterPro" id="IPR005467">
    <property type="entry name" value="His_kinase_dom"/>
</dbReference>
<evidence type="ECO:0000256" key="2">
    <source>
        <dbReference type="ARBA" id="ARBA00012438"/>
    </source>
</evidence>
<gene>
    <name evidence="10" type="primary">luxQ_5</name>
    <name evidence="10" type="ORF">ERS852510_02628</name>
</gene>
<evidence type="ECO:0000313" key="10">
    <source>
        <dbReference type="EMBL" id="CUP90677.1"/>
    </source>
</evidence>
<dbReference type="Pfam" id="PF02518">
    <property type="entry name" value="HATPase_c"/>
    <property type="match status" value="1"/>
</dbReference>
<dbReference type="SUPFAM" id="SSF52172">
    <property type="entry name" value="CheY-like"/>
    <property type="match status" value="1"/>
</dbReference>
<feature type="domain" description="Response regulatory" evidence="9">
    <location>
        <begin position="573"/>
        <end position="690"/>
    </location>
</feature>
<keyword evidence="5 10" id="KW-0418">Kinase</keyword>
<dbReference type="InterPro" id="IPR011006">
    <property type="entry name" value="CheY-like_superfamily"/>
</dbReference>
<feature type="transmembrane region" description="Helical" evidence="7">
    <location>
        <begin position="279"/>
        <end position="302"/>
    </location>
</feature>
<evidence type="ECO:0000256" key="3">
    <source>
        <dbReference type="ARBA" id="ARBA00022553"/>
    </source>
</evidence>
<feature type="domain" description="Histidine kinase" evidence="8">
    <location>
        <begin position="339"/>
        <end position="552"/>
    </location>
</feature>
<dbReference type="PANTHER" id="PTHR43047">
    <property type="entry name" value="TWO-COMPONENT HISTIDINE PROTEIN KINASE"/>
    <property type="match status" value="1"/>
</dbReference>
<feature type="transmembrane region" description="Helical" evidence="7">
    <location>
        <begin position="43"/>
        <end position="66"/>
    </location>
</feature>
<dbReference type="SUPFAM" id="SSF55874">
    <property type="entry name" value="ATPase domain of HSP90 chaperone/DNA topoisomerase II/histidine kinase"/>
    <property type="match status" value="1"/>
</dbReference>
<feature type="modified residue" description="4-aspartylphosphate" evidence="6">
    <location>
        <position position="622"/>
    </location>
</feature>
<keyword evidence="3 6" id="KW-0597">Phosphoprotein</keyword>
<dbReference type="CDD" id="cd00082">
    <property type="entry name" value="HisKA"/>
    <property type="match status" value="1"/>
</dbReference>
<dbReference type="InterPro" id="IPR003594">
    <property type="entry name" value="HATPase_dom"/>
</dbReference>
<dbReference type="SMART" id="SM00448">
    <property type="entry name" value="REC"/>
    <property type="match status" value="1"/>
</dbReference>
<evidence type="ECO:0000259" key="9">
    <source>
        <dbReference type="PROSITE" id="PS50110"/>
    </source>
</evidence>
<dbReference type="GO" id="GO:0009927">
    <property type="term" value="F:histidine phosphotransfer kinase activity"/>
    <property type="evidence" value="ECO:0007669"/>
    <property type="project" value="TreeGrafter"/>
</dbReference>
<keyword evidence="7" id="KW-0812">Transmembrane</keyword>
<evidence type="ECO:0000259" key="8">
    <source>
        <dbReference type="PROSITE" id="PS50109"/>
    </source>
</evidence>
<dbReference type="InterPro" id="IPR036097">
    <property type="entry name" value="HisK_dim/P_sf"/>
</dbReference>
<dbReference type="SUPFAM" id="SSF47384">
    <property type="entry name" value="Homodimeric domain of signal transducing histidine kinase"/>
    <property type="match status" value="1"/>
</dbReference>
<keyword evidence="4 10" id="KW-0808">Transferase</keyword>
<dbReference type="GO" id="GO:0000155">
    <property type="term" value="F:phosphorelay sensor kinase activity"/>
    <property type="evidence" value="ECO:0007669"/>
    <property type="project" value="InterPro"/>
</dbReference>
<accession>A0A174S416</accession>
<evidence type="ECO:0000256" key="4">
    <source>
        <dbReference type="ARBA" id="ARBA00022679"/>
    </source>
</evidence>
<evidence type="ECO:0000313" key="11">
    <source>
        <dbReference type="Proteomes" id="UP000095766"/>
    </source>
</evidence>
<evidence type="ECO:0000256" key="7">
    <source>
        <dbReference type="SAM" id="Phobius"/>
    </source>
</evidence>
<dbReference type="Gene3D" id="3.30.565.10">
    <property type="entry name" value="Histidine kinase-like ATPase, C-terminal domain"/>
    <property type="match status" value="1"/>
</dbReference>
<dbReference type="Pfam" id="PF00072">
    <property type="entry name" value="Response_reg"/>
    <property type="match status" value="1"/>
</dbReference>
<organism evidence="10 11">
    <name type="scientific">Bacteroides uniformis</name>
    <dbReference type="NCBI Taxonomy" id="820"/>
    <lineage>
        <taxon>Bacteria</taxon>
        <taxon>Pseudomonadati</taxon>
        <taxon>Bacteroidota</taxon>
        <taxon>Bacteroidia</taxon>
        <taxon>Bacteroidales</taxon>
        <taxon>Bacteroidaceae</taxon>
        <taxon>Bacteroides</taxon>
    </lineage>
</organism>
<comment type="catalytic activity">
    <reaction evidence="1">
        <text>ATP + protein L-histidine = ADP + protein N-phospho-L-histidine.</text>
        <dbReference type="EC" id="2.7.13.3"/>
    </reaction>
</comment>
<dbReference type="EC" id="2.7.13.3" evidence="2"/>
<keyword evidence="7" id="KW-0472">Membrane</keyword>
<sequence>MCIKRIFQKSCKIQVHKQNSFTRLIPYLKNKTNFDYLLKMTALYSKLIIGYILLLVIMFCLAGTIYNERRQKIQIEYSVSEMNSFRRLINRAHWQIAELSLLGESVIGWNEADYRLYKEKTAALDSLLLATEPICKEFIPYEQIDSLRSLFSQKEMFMSRLMRLSQAQDWSGKPIIQQLPKLSKEAMVIEQQNRKKSKGFRLFKKKEKSTDNSSLTRLHTLNKSLVRQQQNWERQFDSSIDSLQRWNTLLNQKMNILIAELDSKTQTAIRQKEADIQNLYSFSFVLIVCGIISSVLLLAFLFCATYQDRKRYLKVNGMLEDALKQNRLLVDSQKKILLAVSHDVRGPLGTILNSAELVMDTREKKKRNIHLENIQVTCRHILRIVNDLMDVYRIEAGKDSVNTVPFRLRPMLDKIAEVYSPRANAVGLQFKNGCEVPDIIVNGDPDRIERVLDNLLSNAVKFTPNGHIRLSAFYENETLFLAIQDTGIGMSEETLSEVFEPLVRAAPDVDAGGFGLGLPIVRGLVRNMSGTLNVESEVGRGTVFHVSLPLPETDGKIYQEVQSAEKPSVLPKSVIAVDDDRMQLAVLKEMLERNGIVCRAYSHVKEAVTALRDGEYDLVLTDIQMAGTGGFELLSLLRTANIRNSKSIPVAAMTARGDDKLEVYLKAGFCDCIFKPFSMNELLSFLTAQMPRNKTDADVDFSVLTDEVDDKTEILKLFIAESSRDIKELEDGLKCNNRTSMRNIVHRMLPTWTLLQRENILYAYQNFLHDEQVEMKILEEETERIILRIREFISGAGEELKRMKYEEKGTDC</sequence>
<dbReference type="EMBL" id="CZAO01000012">
    <property type="protein sequence ID" value="CUP90677.1"/>
    <property type="molecule type" value="Genomic_DNA"/>
</dbReference>
<dbReference type="SMART" id="SM00388">
    <property type="entry name" value="HisKA"/>
    <property type="match status" value="1"/>
</dbReference>
<dbReference type="Proteomes" id="UP000095766">
    <property type="component" value="Unassembled WGS sequence"/>
</dbReference>
<dbReference type="Pfam" id="PF00512">
    <property type="entry name" value="HisKA"/>
    <property type="match status" value="1"/>
</dbReference>
<dbReference type="PROSITE" id="PS50110">
    <property type="entry name" value="RESPONSE_REGULATORY"/>
    <property type="match status" value="1"/>
</dbReference>
<dbReference type="GO" id="GO:0005886">
    <property type="term" value="C:plasma membrane"/>
    <property type="evidence" value="ECO:0007669"/>
    <property type="project" value="TreeGrafter"/>
</dbReference>
<dbReference type="Gene3D" id="3.40.50.2300">
    <property type="match status" value="1"/>
</dbReference>
<dbReference type="InterPro" id="IPR036890">
    <property type="entry name" value="HATPase_C_sf"/>
</dbReference>
<dbReference type="Gene3D" id="1.10.287.130">
    <property type="match status" value="1"/>
</dbReference>
<dbReference type="InterPro" id="IPR003661">
    <property type="entry name" value="HisK_dim/P_dom"/>
</dbReference>
<proteinExistence type="predicted"/>
<dbReference type="AlphaFoldDB" id="A0A174S416"/>
<dbReference type="PRINTS" id="PR00344">
    <property type="entry name" value="BCTRLSENSOR"/>
</dbReference>
<evidence type="ECO:0000256" key="6">
    <source>
        <dbReference type="PROSITE-ProRule" id="PRU00169"/>
    </source>
</evidence>
<evidence type="ECO:0000256" key="1">
    <source>
        <dbReference type="ARBA" id="ARBA00000085"/>
    </source>
</evidence>